<accession>J8ZR87</accession>
<organism evidence="1 2">
    <name type="scientific">Edhazardia aedis (strain USNM 41457)</name>
    <name type="common">Microsporidian parasite</name>
    <dbReference type="NCBI Taxonomy" id="1003232"/>
    <lineage>
        <taxon>Eukaryota</taxon>
        <taxon>Fungi</taxon>
        <taxon>Fungi incertae sedis</taxon>
        <taxon>Microsporidia</taxon>
        <taxon>Edhazardia</taxon>
    </lineage>
</organism>
<reference evidence="2" key="2">
    <citation type="submission" date="2015-07" db="EMBL/GenBank/DDBJ databases">
        <title>Contrasting host-pathogen interactions and genome evolution in two generalist and specialist microsporidian pathogens of mosquitoes.</title>
        <authorList>
            <consortium name="The Broad Institute Genomics Platform"/>
            <consortium name="The Broad Institute Genome Sequencing Center for Infectious Disease"/>
            <person name="Cuomo C.A."/>
            <person name="Sanscrainte N.D."/>
            <person name="Goldberg J.M."/>
            <person name="Heiman D."/>
            <person name="Young S."/>
            <person name="Zeng Q."/>
            <person name="Becnel J.J."/>
            <person name="Birren B.W."/>
        </authorList>
    </citation>
    <scope>NUCLEOTIDE SEQUENCE [LARGE SCALE GENOMIC DNA]</scope>
    <source>
        <strain evidence="2">USNM 41457</strain>
    </source>
</reference>
<name>J8ZR87_EDHAE</name>
<dbReference type="AlphaFoldDB" id="J8ZR87"/>
<keyword evidence="2" id="KW-1185">Reference proteome</keyword>
<dbReference type="VEuPathDB" id="MicrosporidiaDB:EDEG_03362"/>
<gene>
    <name evidence="1" type="ORF">EDEG_03362</name>
</gene>
<evidence type="ECO:0008006" key="3">
    <source>
        <dbReference type="Google" id="ProtNLM"/>
    </source>
</evidence>
<evidence type="ECO:0000313" key="2">
    <source>
        <dbReference type="Proteomes" id="UP000003163"/>
    </source>
</evidence>
<comment type="caution">
    <text evidence="1">The sequence shown here is derived from an EMBL/GenBank/DDBJ whole genome shotgun (WGS) entry which is preliminary data.</text>
</comment>
<dbReference type="HOGENOM" id="CLU_098758_0_0_1"/>
<evidence type="ECO:0000313" key="1">
    <source>
        <dbReference type="EMBL" id="EJW02208.1"/>
    </source>
</evidence>
<dbReference type="Proteomes" id="UP000003163">
    <property type="component" value="Unassembled WGS sequence"/>
</dbReference>
<dbReference type="EMBL" id="AFBI03000084">
    <property type="protein sequence ID" value="EJW02208.1"/>
    <property type="molecule type" value="Genomic_DNA"/>
</dbReference>
<proteinExistence type="predicted"/>
<reference evidence="1 2" key="1">
    <citation type="submission" date="2011-08" db="EMBL/GenBank/DDBJ databases">
        <authorList>
            <person name="Liu Z.J."/>
            <person name="Shi F.L."/>
            <person name="Lu J.Q."/>
            <person name="Li M."/>
            <person name="Wang Z.L."/>
        </authorList>
    </citation>
    <scope>NUCLEOTIDE SEQUENCE [LARGE SCALE GENOMIC DNA]</scope>
    <source>
        <strain evidence="1 2">USNM 41457</strain>
    </source>
</reference>
<dbReference type="InParanoid" id="J8ZR87"/>
<protein>
    <recommendedName>
        <fullName evidence="3">Checkpoint protein</fullName>
    </recommendedName>
</protein>
<dbReference type="OMA" id="MIIKVRD"/>
<sequence>MKLIIYDHKFFRAIVSTFSSKKYLTFNITQESFQIFTSEIAKYFISFSDKSFYNFTGEIVFTLNPAHLHSQLNLFKDKNDPLTIYLQDKSFIIQSNITEKSSIKIVIPFISYFSYDLEDIVDVHTKFLLKDGKFLTTMQGIVNYSIENDKLKLKREADEVCEEMIIENVKFMEKTGILDFTSSNSWVEVFTHLNLYFTDILFSFAYNAMRIQFLLKGHESGYFEIQVPRISI</sequence>